<accession>A0A412TLL1</accession>
<dbReference type="GO" id="GO:0098797">
    <property type="term" value="C:plasma membrane protein complex"/>
    <property type="evidence" value="ECO:0007669"/>
    <property type="project" value="TreeGrafter"/>
</dbReference>
<dbReference type="Proteomes" id="UP000284243">
    <property type="component" value="Unassembled WGS sequence"/>
</dbReference>
<protein>
    <submittedName>
        <fullName evidence="12">M56 family peptidase</fullName>
    </submittedName>
</protein>
<feature type="transmembrane region" description="Helical" evidence="10">
    <location>
        <begin position="6"/>
        <end position="25"/>
    </location>
</feature>
<evidence type="ECO:0000256" key="3">
    <source>
        <dbReference type="ARBA" id="ARBA00022448"/>
    </source>
</evidence>
<sequence>MQTFLLYMIKSSTILIVLLTYYQFFLKRQTFFNLNRIFLLGVLILSALLPFISIEINRNDMIGFPTLASVSELLEENQIGKSSQSTLITATEQPIPMIPLLYGIGVVFFFLRYLTTLCRLCLFVHRNPRKRLHGLYMIQIQEGLPTFSFFNYLFINPHSLSQENRRKIFAHEKIHIQQCHSLDLCIAEIICIANWFNPFVWLIKQLILENHEYIADQQVIRKYKISGYLELLIQQSLKGVFSFTNYFSCSNLKKRTIMLIKKQSRKFQMINYIPAFLLAGMLFYLFSCKNMCEKPESPELQVFQIVENMPQFSGDLSKWATQNIKYPSKAIEAGIEGKVYVNFIIDSTGRVGHAEIQRSTQSLLNAEALKGIEAMPDWIPGKQRGKAVRVIYTLPVTFSLKDQAGNFAPKVTIIPPHNEAKTPTLVKDSSETENSTEVCIFQVVEEMPEFAEGNVAEWIMKNIKYPKEAIEANITGKVFVQFVIEKDGSITNAKIARSASTLLDAEALRIVNNMPQWIPGKQRGKAVRVAYTLPISFSLE</sequence>
<evidence type="ECO:0000313" key="13">
    <source>
        <dbReference type="Proteomes" id="UP000284243"/>
    </source>
</evidence>
<dbReference type="EMBL" id="QRYC01000027">
    <property type="protein sequence ID" value="RGU54641.1"/>
    <property type="molecule type" value="Genomic_DNA"/>
</dbReference>
<evidence type="ECO:0000256" key="1">
    <source>
        <dbReference type="ARBA" id="ARBA00004383"/>
    </source>
</evidence>
<comment type="similarity">
    <text evidence="2">Belongs to the TonB family.</text>
</comment>
<dbReference type="GO" id="GO:0015031">
    <property type="term" value="P:protein transport"/>
    <property type="evidence" value="ECO:0007669"/>
    <property type="project" value="UniProtKB-KW"/>
</dbReference>
<keyword evidence="9 10" id="KW-0472">Membrane</keyword>
<evidence type="ECO:0000256" key="4">
    <source>
        <dbReference type="ARBA" id="ARBA00022475"/>
    </source>
</evidence>
<feature type="transmembrane region" description="Helical" evidence="10">
    <location>
        <begin position="269"/>
        <end position="287"/>
    </location>
</feature>
<evidence type="ECO:0000256" key="8">
    <source>
        <dbReference type="ARBA" id="ARBA00022989"/>
    </source>
</evidence>
<evidence type="ECO:0000259" key="11">
    <source>
        <dbReference type="PROSITE" id="PS52015"/>
    </source>
</evidence>
<dbReference type="RefSeq" id="WP_113028367.1">
    <property type="nucleotide sequence ID" value="NZ_JADNGC010000021.1"/>
</dbReference>
<keyword evidence="6 10" id="KW-0812">Transmembrane</keyword>
<evidence type="ECO:0000256" key="7">
    <source>
        <dbReference type="ARBA" id="ARBA00022927"/>
    </source>
</evidence>
<evidence type="ECO:0000256" key="5">
    <source>
        <dbReference type="ARBA" id="ARBA00022519"/>
    </source>
</evidence>
<evidence type="ECO:0000256" key="6">
    <source>
        <dbReference type="ARBA" id="ARBA00022692"/>
    </source>
</evidence>
<dbReference type="PANTHER" id="PTHR33446:SF2">
    <property type="entry name" value="PROTEIN TONB"/>
    <property type="match status" value="1"/>
</dbReference>
<keyword evidence="5" id="KW-0997">Cell inner membrane</keyword>
<dbReference type="InterPro" id="IPR006260">
    <property type="entry name" value="TonB/TolA_C"/>
</dbReference>
<dbReference type="SUPFAM" id="SSF74653">
    <property type="entry name" value="TolA/TonB C-terminal domain"/>
    <property type="match status" value="2"/>
</dbReference>
<evidence type="ECO:0000256" key="2">
    <source>
        <dbReference type="ARBA" id="ARBA00006555"/>
    </source>
</evidence>
<feature type="domain" description="TonB C-terminal" evidence="11">
    <location>
        <begin position="311"/>
        <end position="407"/>
    </location>
</feature>
<keyword evidence="8 10" id="KW-1133">Transmembrane helix</keyword>
<dbReference type="PANTHER" id="PTHR33446">
    <property type="entry name" value="PROTEIN TONB-RELATED"/>
    <property type="match status" value="1"/>
</dbReference>
<dbReference type="GO" id="GO:0031992">
    <property type="term" value="F:energy transducer activity"/>
    <property type="evidence" value="ECO:0007669"/>
    <property type="project" value="TreeGrafter"/>
</dbReference>
<dbReference type="CDD" id="cd07341">
    <property type="entry name" value="M56_BlaR1_MecR1_like"/>
    <property type="match status" value="1"/>
</dbReference>
<dbReference type="InterPro" id="IPR008756">
    <property type="entry name" value="Peptidase_M56"/>
</dbReference>
<dbReference type="PROSITE" id="PS52015">
    <property type="entry name" value="TONB_CTD"/>
    <property type="match status" value="2"/>
</dbReference>
<dbReference type="NCBIfam" id="TIGR01352">
    <property type="entry name" value="tonB_Cterm"/>
    <property type="match status" value="2"/>
</dbReference>
<keyword evidence="3" id="KW-0813">Transport</keyword>
<feature type="transmembrane region" description="Helical" evidence="10">
    <location>
        <begin position="37"/>
        <end position="56"/>
    </location>
</feature>
<dbReference type="Gene3D" id="3.30.1150.10">
    <property type="match status" value="2"/>
</dbReference>
<keyword evidence="7" id="KW-0653">Protein transport</keyword>
<feature type="transmembrane region" description="Helical" evidence="10">
    <location>
        <begin position="100"/>
        <end position="122"/>
    </location>
</feature>
<evidence type="ECO:0000256" key="10">
    <source>
        <dbReference type="SAM" id="Phobius"/>
    </source>
</evidence>
<reference evidence="12 13" key="1">
    <citation type="submission" date="2018-08" db="EMBL/GenBank/DDBJ databases">
        <title>A genome reference for cultivated species of the human gut microbiota.</title>
        <authorList>
            <person name="Zou Y."/>
            <person name="Xue W."/>
            <person name="Luo G."/>
        </authorList>
    </citation>
    <scope>NUCLEOTIDE SEQUENCE [LARGE SCALE GENOMIC DNA]</scope>
    <source>
        <strain evidence="12 13">AF16-14</strain>
    </source>
</reference>
<comment type="caution">
    <text evidence="12">The sequence shown here is derived from an EMBL/GenBank/DDBJ whole genome shotgun (WGS) entry which is preliminary data.</text>
</comment>
<dbReference type="GO" id="GO:0055085">
    <property type="term" value="P:transmembrane transport"/>
    <property type="evidence" value="ECO:0007669"/>
    <property type="project" value="InterPro"/>
</dbReference>
<feature type="domain" description="TonB C-terminal" evidence="11">
    <location>
        <begin position="450"/>
        <end position="540"/>
    </location>
</feature>
<keyword evidence="4" id="KW-1003">Cell membrane</keyword>
<dbReference type="InterPro" id="IPR051045">
    <property type="entry name" value="TonB-dependent_transducer"/>
</dbReference>
<comment type="subcellular location">
    <subcellularLocation>
        <location evidence="1">Cell inner membrane</location>
        <topology evidence="1">Single-pass membrane protein</topology>
        <orientation evidence="1">Periplasmic side</orientation>
    </subcellularLocation>
</comment>
<evidence type="ECO:0000256" key="9">
    <source>
        <dbReference type="ARBA" id="ARBA00023136"/>
    </source>
</evidence>
<dbReference type="Pfam" id="PF05569">
    <property type="entry name" value="Peptidase_M56"/>
    <property type="match status" value="1"/>
</dbReference>
<proteinExistence type="inferred from homology"/>
<evidence type="ECO:0000313" key="12">
    <source>
        <dbReference type="EMBL" id="RGU54641.1"/>
    </source>
</evidence>
<dbReference type="AlphaFoldDB" id="A0A412TLL1"/>
<organism evidence="12 13">
    <name type="scientific">Odoribacter splanchnicus</name>
    <dbReference type="NCBI Taxonomy" id="28118"/>
    <lineage>
        <taxon>Bacteria</taxon>
        <taxon>Pseudomonadati</taxon>
        <taxon>Bacteroidota</taxon>
        <taxon>Bacteroidia</taxon>
        <taxon>Bacteroidales</taxon>
        <taxon>Odoribacteraceae</taxon>
        <taxon>Odoribacter</taxon>
    </lineage>
</organism>
<name>A0A412TLL1_9BACT</name>
<dbReference type="Pfam" id="PF03544">
    <property type="entry name" value="TonB_C"/>
    <property type="match status" value="2"/>
</dbReference>
<gene>
    <name evidence="12" type="ORF">DWW57_15145</name>
</gene>
<dbReference type="InterPro" id="IPR037682">
    <property type="entry name" value="TonB_C"/>
</dbReference>